<feature type="repeat" description="TPR" evidence="8">
    <location>
        <begin position="576"/>
        <end position="609"/>
    </location>
</feature>
<evidence type="ECO:0000313" key="11">
    <source>
        <dbReference type="EMBL" id="CAF1649421.1"/>
    </source>
</evidence>
<dbReference type="InterPro" id="IPR019734">
    <property type="entry name" value="TPR_rpt"/>
</dbReference>
<keyword evidence="5" id="KW-0677">Repeat</keyword>
<evidence type="ECO:0000256" key="8">
    <source>
        <dbReference type="PROSITE-ProRule" id="PRU00339"/>
    </source>
</evidence>
<dbReference type="Pfam" id="PF13424">
    <property type="entry name" value="TPR_12"/>
    <property type="match status" value="3"/>
</dbReference>
<reference evidence="11" key="1">
    <citation type="submission" date="2021-02" db="EMBL/GenBank/DDBJ databases">
        <authorList>
            <person name="Nowell W R."/>
        </authorList>
    </citation>
    <scope>NUCLEOTIDE SEQUENCE</scope>
</reference>
<gene>
    <name evidence="10" type="ORF">BJG266_LOCUS44133</name>
    <name evidence="11" type="ORF">QVE165_LOCUS61078</name>
</gene>
<dbReference type="SMART" id="SM00028">
    <property type="entry name" value="TPR"/>
    <property type="match status" value="7"/>
</dbReference>
<keyword evidence="4" id="KW-0548">Nucleotidyltransferase</keyword>
<keyword evidence="2 9" id="KW-0328">Glycosyltransferase</keyword>
<keyword evidence="3 9" id="KW-0808">Transferase</keyword>
<comment type="catalytic activity">
    <reaction evidence="7 9">
        <text>L-arginyl-[protein] + NAD(+) = N(omega)-(ADP-D-ribosyl)-L-arginyl-[protein] + nicotinamide + H(+)</text>
        <dbReference type="Rhea" id="RHEA:19149"/>
        <dbReference type="Rhea" id="RHEA-COMP:10532"/>
        <dbReference type="Rhea" id="RHEA-COMP:15087"/>
        <dbReference type="ChEBI" id="CHEBI:15378"/>
        <dbReference type="ChEBI" id="CHEBI:17154"/>
        <dbReference type="ChEBI" id="CHEBI:29965"/>
        <dbReference type="ChEBI" id="CHEBI:57540"/>
        <dbReference type="ChEBI" id="CHEBI:142554"/>
        <dbReference type="EC" id="2.4.2.31"/>
    </reaction>
</comment>
<comment type="similarity">
    <text evidence="1 9">Belongs to the Arg-specific ADP-ribosyltransferase family.</text>
</comment>
<dbReference type="SUPFAM" id="SSF48452">
    <property type="entry name" value="TPR-like"/>
    <property type="match status" value="1"/>
</dbReference>
<organism evidence="11 12">
    <name type="scientific">Adineta steineri</name>
    <dbReference type="NCBI Taxonomy" id="433720"/>
    <lineage>
        <taxon>Eukaryota</taxon>
        <taxon>Metazoa</taxon>
        <taxon>Spiralia</taxon>
        <taxon>Gnathifera</taxon>
        <taxon>Rotifera</taxon>
        <taxon>Eurotatoria</taxon>
        <taxon>Bdelloidea</taxon>
        <taxon>Adinetida</taxon>
        <taxon>Adinetidae</taxon>
        <taxon>Adineta</taxon>
    </lineage>
</organism>
<comment type="caution">
    <text evidence="11">The sequence shown here is derived from an EMBL/GenBank/DDBJ whole genome shotgun (WGS) entry which is preliminary data.</text>
</comment>
<dbReference type="PANTHER" id="PTHR45641">
    <property type="entry name" value="TETRATRICOPEPTIDE REPEAT PROTEIN (AFU_ORTHOLOGUE AFUA_6G03870)"/>
    <property type="match status" value="1"/>
</dbReference>
<evidence type="ECO:0000256" key="4">
    <source>
        <dbReference type="ARBA" id="ARBA00022695"/>
    </source>
</evidence>
<dbReference type="EC" id="2.4.2.31" evidence="9"/>
<keyword evidence="9" id="KW-0520">NAD</keyword>
<proteinExistence type="inferred from homology"/>
<dbReference type="InterPro" id="IPR000768">
    <property type="entry name" value="ART"/>
</dbReference>
<feature type="repeat" description="TPR" evidence="8">
    <location>
        <begin position="534"/>
        <end position="567"/>
    </location>
</feature>
<dbReference type="Proteomes" id="UP000663877">
    <property type="component" value="Unassembled WGS sequence"/>
</dbReference>
<accession>A0A816EGI5</accession>
<dbReference type="GO" id="GO:0106274">
    <property type="term" value="F:NAD+-protein-arginine ADP-ribosyltransferase activity"/>
    <property type="evidence" value="ECO:0007669"/>
    <property type="project" value="UniProtKB-EC"/>
</dbReference>
<dbReference type="EMBL" id="CAJNOM010003795">
    <property type="protein sequence ID" value="CAF1649421.1"/>
    <property type="molecule type" value="Genomic_DNA"/>
</dbReference>
<evidence type="ECO:0000256" key="6">
    <source>
        <dbReference type="ARBA" id="ARBA00022803"/>
    </source>
</evidence>
<evidence type="ECO:0000313" key="12">
    <source>
        <dbReference type="Proteomes" id="UP000663832"/>
    </source>
</evidence>
<dbReference type="Gene3D" id="1.25.40.10">
    <property type="entry name" value="Tetratricopeptide repeat domain"/>
    <property type="match status" value="3"/>
</dbReference>
<keyword evidence="6 8" id="KW-0802">TPR repeat</keyword>
<name>A0A816EGI5_9BILA</name>
<feature type="repeat" description="TPR" evidence="8">
    <location>
        <begin position="618"/>
        <end position="651"/>
    </location>
</feature>
<evidence type="ECO:0000256" key="9">
    <source>
        <dbReference type="RuleBase" id="RU361228"/>
    </source>
</evidence>
<keyword evidence="9" id="KW-0521">NADP</keyword>
<feature type="repeat" description="TPR" evidence="8">
    <location>
        <begin position="702"/>
        <end position="735"/>
    </location>
</feature>
<evidence type="ECO:0000256" key="1">
    <source>
        <dbReference type="ARBA" id="ARBA00009558"/>
    </source>
</evidence>
<dbReference type="PANTHER" id="PTHR45641:SF19">
    <property type="entry name" value="NEPHROCYSTIN-3"/>
    <property type="match status" value="1"/>
</dbReference>
<dbReference type="PROSITE" id="PS50293">
    <property type="entry name" value="TPR_REGION"/>
    <property type="match status" value="2"/>
</dbReference>
<dbReference type="GO" id="GO:0016779">
    <property type="term" value="F:nucleotidyltransferase activity"/>
    <property type="evidence" value="ECO:0007669"/>
    <property type="project" value="UniProtKB-KW"/>
</dbReference>
<dbReference type="SUPFAM" id="SSF81901">
    <property type="entry name" value="HCP-like"/>
    <property type="match status" value="1"/>
</dbReference>
<evidence type="ECO:0000256" key="5">
    <source>
        <dbReference type="ARBA" id="ARBA00022737"/>
    </source>
</evidence>
<protein>
    <recommendedName>
        <fullName evidence="9">NAD(P)(+)--arginine ADP-ribosyltransferase</fullName>
        <ecNumber evidence="9">2.4.2.31</ecNumber>
    </recommendedName>
    <alternativeName>
        <fullName evidence="9">Mono(ADP-ribosyl)transferase</fullName>
    </alternativeName>
</protein>
<evidence type="ECO:0000256" key="7">
    <source>
        <dbReference type="ARBA" id="ARBA00047597"/>
    </source>
</evidence>
<dbReference type="OrthoDB" id="151490at2759"/>
<dbReference type="PROSITE" id="PS51996">
    <property type="entry name" value="TR_MART"/>
    <property type="match status" value="1"/>
</dbReference>
<dbReference type="Pfam" id="PF13181">
    <property type="entry name" value="TPR_8"/>
    <property type="match status" value="1"/>
</dbReference>
<dbReference type="SUPFAM" id="SSF56399">
    <property type="entry name" value="ADP-ribosylation"/>
    <property type="match status" value="1"/>
</dbReference>
<dbReference type="PROSITE" id="PS50005">
    <property type="entry name" value="TPR"/>
    <property type="match status" value="4"/>
</dbReference>
<dbReference type="EMBL" id="CAJNOI010003441">
    <property type="protein sequence ID" value="CAF1518372.1"/>
    <property type="molecule type" value="Genomic_DNA"/>
</dbReference>
<evidence type="ECO:0000256" key="3">
    <source>
        <dbReference type="ARBA" id="ARBA00022679"/>
    </source>
</evidence>
<keyword evidence="12" id="KW-1185">Reference proteome</keyword>
<evidence type="ECO:0000256" key="2">
    <source>
        <dbReference type="ARBA" id="ARBA00022676"/>
    </source>
</evidence>
<dbReference type="Pfam" id="PF01129">
    <property type="entry name" value="ART"/>
    <property type="match status" value="1"/>
</dbReference>
<evidence type="ECO:0000313" key="10">
    <source>
        <dbReference type="EMBL" id="CAF1518372.1"/>
    </source>
</evidence>
<dbReference type="Proteomes" id="UP000663832">
    <property type="component" value="Unassembled WGS sequence"/>
</dbReference>
<dbReference type="AlphaFoldDB" id="A0A816EGI5"/>
<dbReference type="InterPro" id="IPR011990">
    <property type="entry name" value="TPR-like_helical_dom_sf"/>
</dbReference>
<dbReference type="Gene3D" id="3.90.176.10">
    <property type="entry name" value="Toxin ADP-ribosyltransferase, Chain A, domain 1"/>
    <property type="match status" value="1"/>
</dbReference>
<sequence length="781" mass="91314">MDKKNNLIKSQYINNNISYFHLVWLDDDNSNNDQFNIIIQDLKEVIYNFQKFSTIQECFDYISEIQVDEENVILIYSGEHVENIISVVNDFPQIDSTYILQQNKSDYKQNRYLSPKVNYDYVDLISICKLIKQTIRIYYQGHTILSYLQSDTKTLQSNDKGLESSFIYTSILKEIFLDPNFKPKHFDEFITYWGKKYDNNTVMLKKIEDFKQKYHIHDVIRWYTKPGFISSHLNEALRTMNMNLIIKFDFFIRDLHQQIASLHFQQYGNGKWESFYVYRGLVAPLQYFDKLRKTEGKLLSFNNFLSTSLDQKAALMFATPGHKDSNEVGVLFRIKLDCTIETNAFAKIQETSDILDEEEILFSMHSVFRLMKMQKRDDIDDDIWDVDLILTTDTDEELNEMTENIRQNAKGDTPWERAGHLMIKMNLPQQAEVIYKNLLDNTKEVGLQTRYLHQLGVIETQKGDLDHAMQYYLTCLTIYNDIDNSAIVMSAVFESKLKDKNSELYKEHAEYIPLVKELLEKNRYHLSMGPYSKATTINNIGELYKQMGKFHLAIEYFEKALEMRKGFLSPHDPVLAASYCSTGIAYSAIGKYDMGISYIEKALDIQKQCHPINYCEMAISCHNLGLTYFKIGEHSKAFQSFEEALKIFEKFRPENHPDIANSYDTIAVCSSKMGRDQDAMLNHQRALKMRQAYLPENQSETAISYNNIGIIHFKSENYSEAISNYEKAIKIQEQLSGNHHKLAILYWMISEAYDKVGEYSMAKFYCEKATKMEQQCLSDMI</sequence>